<proteinExistence type="predicted"/>
<gene>
    <name evidence="2" type="ORF">ACFP5Y_12265</name>
</gene>
<comment type="caution">
    <text evidence="2">The sequence shown here is derived from an EMBL/GenBank/DDBJ whole genome shotgun (WGS) entry which is preliminary data.</text>
</comment>
<dbReference type="RefSeq" id="WP_379832422.1">
    <property type="nucleotide sequence ID" value="NZ_JBHSSC010000043.1"/>
</dbReference>
<evidence type="ECO:0000313" key="2">
    <source>
        <dbReference type="EMBL" id="MFC6182001.1"/>
    </source>
</evidence>
<evidence type="ECO:0000313" key="3">
    <source>
        <dbReference type="Proteomes" id="UP001596282"/>
    </source>
</evidence>
<accession>A0ABW1S2B6</accession>
<evidence type="ECO:0000256" key="1">
    <source>
        <dbReference type="SAM" id="Phobius"/>
    </source>
</evidence>
<dbReference type="EMBL" id="JBHSSC010000043">
    <property type="protein sequence ID" value="MFC6182001.1"/>
    <property type="molecule type" value="Genomic_DNA"/>
</dbReference>
<protein>
    <submittedName>
        <fullName evidence="2">Uncharacterized protein</fullName>
    </submittedName>
</protein>
<name>A0ABW1S2B6_9LACO</name>
<keyword evidence="1" id="KW-0812">Transmembrane</keyword>
<dbReference type="Proteomes" id="UP001596282">
    <property type="component" value="Unassembled WGS sequence"/>
</dbReference>
<keyword evidence="3" id="KW-1185">Reference proteome</keyword>
<feature type="transmembrane region" description="Helical" evidence="1">
    <location>
        <begin position="20"/>
        <end position="39"/>
    </location>
</feature>
<organism evidence="2 3">
    <name type="scientific">Lactiplantibacillus daowaiensis</name>
    <dbReference type="NCBI Taxonomy" id="2559918"/>
    <lineage>
        <taxon>Bacteria</taxon>
        <taxon>Bacillati</taxon>
        <taxon>Bacillota</taxon>
        <taxon>Bacilli</taxon>
        <taxon>Lactobacillales</taxon>
        <taxon>Lactobacillaceae</taxon>
        <taxon>Lactiplantibacillus</taxon>
    </lineage>
</organism>
<feature type="transmembrane region" description="Helical" evidence="1">
    <location>
        <begin position="45"/>
        <end position="64"/>
    </location>
</feature>
<reference evidence="3" key="1">
    <citation type="journal article" date="2019" name="Int. J. Syst. Evol. Microbiol.">
        <title>The Global Catalogue of Microorganisms (GCM) 10K type strain sequencing project: providing services to taxonomists for standard genome sequencing and annotation.</title>
        <authorList>
            <consortium name="The Broad Institute Genomics Platform"/>
            <consortium name="The Broad Institute Genome Sequencing Center for Infectious Disease"/>
            <person name="Wu L."/>
            <person name="Ma J."/>
        </authorList>
    </citation>
    <scope>NUCLEOTIDE SEQUENCE [LARGE SCALE GENOMIC DNA]</scope>
    <source>
        <strain evidence="3">CCM 8933</strain>
    </source>
</reference>
<keyword evidence="1" id="KW-1133">Transmembrane helix</keyword>
<keyword evidence="1" id="KW-0472">Membrane</keyword>
<sequence length="76" mass="9313">MSFKWGKQNRFTEYSRWFHWLTILFWPLAIVEAITWFVGDQWWTMILAIICGGYVAIYGISFFVETIYRLYRHAHE</sequence>